<accession>A0AA88AJY7</accession>
<gene>
    <name evidence="1" type="ORF">TIFTF001_010688</name>
</gene>
<protein>
    <submittedName>
        <fullName evidence="1">Uncharacterized protein</fullName>
    </submittedName>
</protein>
<dbReference type="AlphaFoldDB" id="A0AA88AJY7"/>
<dbReference type="EMBL" id="BTGU01000012">
    <property type="protein sequence ID" value="GMN41466.1"/>
    <property type="molecule type" value="Genomic_DNA"/>
</dbReference>
<comment type="caution">
    <text evidence="1">The sequence shown here is derived from an EMBL/GenBank/DDBJ whole genome shotgun (WGS) entry which is preliminary data.</text>
</comment>
<sequence>MILKSFFQQNLQNFLVNGNLLLLRFRQTKSNAGSGRPGLKMALQTMCTLCNPRDSTPIRGYTPLSVSSMITSGRAALKETALPLEVTTPSNFEPNT</sequence>
<keyword evidence="2" id="KW-1185">Reference proteome</keyword>
<proteinExistence type="predicted"/>
<dbReference type="Proteomes" id="UP001187192">
    <property type="component" value="Unassembled WGS sequence"/>
</dbReference>
<organism evidence="1 2">
    <name type="scientific">Ficus carica</name>
    <name type="common">Common fig</name>
    <dbReference type="NCBI Taxonomy" id="3494"/>
    <lineage>
        <taxon>Eukaryota</taxon>
        <taxon>Viridiplantae</taxon>
        <taxon>Streptophyta</taxon>
        <taxon>Embryophyta</taxon>
        <taxon>Tracheophyta</taxon>
        <taxon>Spermatophyta</taxon>
        <taxon>Magnoliopsida</taxon>
        <taxon>eudicotyledons</taxon>
        <taxon>Gunneridae</taxon>
        <taxon>Pentapetalae</taxon>
        <taxon>rosids</taxon>
        <taxon>fabids</taxon>
        <taxon>Rosales</taxon>
        <taxon>Moraceae</taxon>
        <taxon>Ficeae</taxon>
        <taxon>Ficus</taxon>
    </lineage>
</organism>
<reference evidence="1" key="1">
    <citation type="submission" date="2023-07" db="EMBL/GenBank/DDBJ databases">
        <title>draft genome sequence of fig (Ficus carica).</title>
        <authorList>
            <person name="Takahashi T."/>
            <person name="Nishimura K."/>
        </authorList>
    </citation>
    <scope>NUCLEOTIDE SEQUENCE</scope>
</reference>
<name>A0AA88AJY7_FICCA</name>
<evidence type="ECO:0000313" key="2">
    <source>
        <dbReference type="Proteomes" id="UP001187192"/>
    </source>
</evidence>
<evidence type="ECO:0000313" key="1">
    <source>
        <dbReference type="EMBL" id="GMN41466.1"/>
    </source>
</evidence>